<dbReference type="InterPro" id="IPR050707">
    <property type="entry name" value="HTH_MetabolicPath_Reg"/>
</dbReference>
<dbReference type="InterPro" id="IPR036390">
    <property type="entry name" value="WH_DNA-bd_sf"/>
</dbReference>
<dbReference type="PANTHER" id="PTHR30136">
    <property type="entry name" value="HELIX-TURN-HELIX TRANSCRIPTIONAL REGULATOR, ICLR FAMILY"/>
    <property type="match status" value="1"/>
</dbReference>
<dbReference type="InterPro" id="IPR029016">
    <property type="entry name" value="GAF-like_dom_sf"/>
</dbReference>
<dbReference type="PANTHER" id="PTHR30136:SF24">
    <property type="entry name" value="HTH-TYPE TRANSCRIPTIONAL REPRESSOR ALLR"/>
    <property type="match status" value="1"/>
</dbReference>
<keyword evidence="1" id="KW-0805">Transcription regulation</keyword>
<proteinExistence type="predicted"/>
<comment type="caution">
    <text evidence="7">The sequence shown here is derived from an EMBL/GenBank/DDBJ whole genome shotgun (WGS) entry which is preliminary data.</text>
</comment>
<dbReference type="PROSITE" id="PS51077">
    <property type="entry name" value="HTH_ICLR"/>
    <property type="match status" value="1"/>
</dbReference>
<dbReference type="SUPFAM" id="SSF46785">
    <property type="entry name" value="Winged helix' DNA-binding domain"/>
    <property type="match status" value="1"/>
</dbReference>
<keyword evidence="8" id="KW-1185">Reference proteome</keyword>
<dbReference type="GO" id="GO:0045892">
    <property type="term" value="P:negative regulation of DNA-templated transcription"/>
    <property type="evidence" value="ECO:0007669"/>
    <property type="project" value="TreeGrafter"/>
</dbReference>
<evidence type="ECO:0000256" key="4">
    <source>
        <dbReference type="SAM" id="MobiDB-lite"/>
    </source>
</evidence>
<evidence type="ECO:0000259" key="6">
    <source>
        <dbReference type="PROSITE" id="PS51078"/>
    </source>
</evidence>
<dbReference type="SUPFAM" id="SSF55781">
    <property type="entry name" value="GAF domain-like"/>
    <property type="match status" value="1"/>
</dbReference>
<evidence type="ECO:0000259" key="5">
    <source>
        <dbReference type="PROSITE" id="PS51077"/>
    </source>
</evidence>
<dbReference type="Pfam" id="PF01614">
    <property type="entry name" value="IclR_C"/>
    <property type="match status" value="1"/>
</dbReference>
<evidence type="ECO:0000313" key="8">
    <source>
        <dbReference type="Proteomes" id="UP000287519"/>
    </source>
</evidence>
<dbReference type="Proteomes" id="UP000287519">
    <property type="component" value="Unassembled WGS sequence"/>
</dbReference>
<dbReference type="SMART" id="SM00346">
    <property type="entry name" value="HTH_ICLR"/>
    <property type="match status" value="1"/>
</dbReference>
<dbReference type="Gene3D" id="3.30.450.40">
    <property type="match status" value="1"/>
</dbReference>
<dbReference type="GO" id="GO:0003677">
    <property type="term" value="F:DNA binding"/>
    <property type="evidence" value="ECO:0007669"/>
    <property type="project" value="UniProtKB-KW"/>
</dbReference>
<gene>
    <name evidence="7" type="ORF">Rhow_001829</name>
</gene>
<protein>
    <submittedName>
        <fullName evidence="7">Transcriptional regulator, IclR family</fullName>
    </submittedName>
</protein>
<dbReference type="InterPro" id="IPR014757">
    <property type="entry name" value="Tscrpt_reg_IclR_C"/>
</dbReference>
<dbReference type="Pfam" id="PF09339">
    <property type="entry name" value="HTH_IclR"/>
    <property type="match status" value="1"/>
</dbReference>
<keyword evidence="2" id="KW-0238">DNA-binding</keyword>
<keyword evidence="3" id="KW-0804">Transcription</keyword>
<organism evidence="7 8">
    <name type="scientific">Rhodococcus wratislaviensis</name>
    <name type="common">Tsukamurella wratislaviensis</name>
    <dbReference type="NCBI Taxonomy" id="44752"/>
    <lineage>
        <taxon>Bacteria</taxon>
        <taxon>Bacillati</taxon>
        <taxon>Actinomycetota</taxon>
        <taxon>Actinomycetes</taxon>
        <taxon>Mycobacteriales</taxon>
        <taxon>Nocardiaceae</taxon>
        <taxon>Rhodococcus</taxon>
    </lineage>
</organism>
<evidence type="ECO:0000256" key="1">
    <source>
        <dbReference type="ARBA" id="ARBA00023015"/>
    </source>
</evidence>
<feature type="domain" description="IclR-ED" evidence="6">
    <location>
        <begin position="86"/>
        <end position="269"/>
    </location>
</feature>
<feature type="region of interest" description="Disordered" evidence="4">
    <location>
        <begin position="264"/>
        <end position="283"/>
    </location>
</feature>
<dbReference type="InterPro" id="IPR005471">
    <property type="entry name" value="Tscrpt_reg_IclR_N"/>
</dbReference>
<dbReference type="EMBL" id="BHYM01000002">
    <property type="protein sequence ID" value="GCE36463.1"/>
    <property type="molecule type" value="Genomic_DNA"/>
</dbReference>
<dbReference type="AlphaFoldDB" id="A0A402BYP6"/>
<sequence length="301" mass="32661">MEASMTVVDSDDALSVPAAKKDLPPSMVERMTLILDAFDGRTSRLTLEEVACRTRLPRSTVHRILDQLVRLDWVDHASFGYCLGRRAMGLGGGDNGHSQVRAAAAPLLHELHMQTGMVVHLAVLDGAESVYLDKVGGRMAATLPSRVGGRVPAYTTAGGKAMLAWVDPEQVDGMYGPRLSRSTDRTITELSTLHQELNRIRQRRGLAFERGEAVRGIGCVGVAVRSADGPVAGISLCGDARTVQLERVAPLVVDAAREVTRTLHPELGTPRRGRRTREIPDSSWSTETLDQLLAVQSGQWL</sequence>
<feature type="domain" description="HTH iclR-type" evidence="5">
    <location>
        <begin position="25"/>
        <end position="85"/>
    </location>
</feature>
<evidence type="ECO:0000256" key="3">
    <source>
        <dbReference type="ARBA" id="ARBA00023163"/>
    </source>
</evidence>
<accession>A0A402BYP6</accession>
<dbReference type="InterPro" id="IPR036388">
    <property type="entry name" value="WH-like_DNA-bd_sf"/>
</dbReference>
<evidence type="ECO:0000313" key="7">
    <source>
        <dbReference type="EMBL" id="GCE36463.1"/>
    </source>
</evidence>
<evidence type="ECO:0000256" key="2">
    <source>
        <dbReference type="ARBA" id="ARBA00023125"/>
    </source>
</evidence>
<reference evidence="7 8" key="1">
    <citation type="submission" date="2018-11" db="EMBL/GenBank/DDBJ databases">
        <title>Microbial catabolism of amino acid.</title>
        <authorList>
            <person name="Hibi M."/>
            <person name="Ogawa J."/>
        </authorList>
    </citation>
    <scope>NUCLEOTIDE SEQUENCE [LARGE SCALE GENOMIC DNA]</scope>
    <source>
        <strain evidence="7 8">C31-06</strain>
    </source>
</reference>
<dbReference type="Gene3D" id="1.10.10.10">
    <property type="entry name" value="Winged helix-like DNA-binding domain superfamily/Winged helix DNA-binding domain"/>
    <property type="match status" value="1"/>
</dbReference>
<name>A0A402BYP6_RHOWR</name>
<dbReference type="GO" id="GO:0003700">
    <property type="term" value="F:DNA-binding transcription factor activity"/>
    <property type="evidence" value="ECO:0007669"/>
    <property type="project" value="TreeGrafter"/>
</dbReference>
<dbReference type="PROSITE" id="PS51078">
    <property type="entry name" value="ICLR_ED"/>
    <property type="match status" value="1"/>
</dbReference>